<feature type="transmembrane region" description="Helical" evidence="6">
    <location>
        <begin position="156"/>
        <end position="172"/>
    </location>
</feature>
<feature type="transmembrane region" description="Helical" evidence="6">
    <location>
        <begin position="344"/>
        <end position="361"/>
    </location>
</feature>
<evidence type="ECO:0000256" key="5">
    <source>
        <dbReference type="ARBA" id="ARBA00023136"/>
    </source>
</evidence>
<dbReference type="RefSeq" id="WP_213008132.1">
    <property type="nucleotide sequence ID" value="NZ_BOQN01000052.1"/>
</dbReference>
<keyword evidence="4 6" id="KW-1133">Transmembrane helix</keyword>
<evidence type="ECO:0000256" key="3">
    <source>
        <dbReference type="ARBA" id="ARBA00022692"/>
    </source>
</evidence>
<organism evidence="7 8">
    <name type="scientific">Paractinoplanes toevensis</name>
    <dbReference type="NCBI Taxonomy" id="571911"/>
    <lineage>
        <taxon>Bacteria</taxon>
        <taxon>Bacillati</taxon>
        <taxon>Actinomycetota</taxon>
        <taxon>Actinomycetes</taxon>
        <taxon>Micromonosporales</taxon>
        <taxon>Micromonosporaceae</taxon>
        <taxon>Paractinoplanes</taxon>
    </lineage>
</organism>
<comment type="subcellular location">
    <subcellularLocation>
        <location evidence="1">Cell membrane</location>
        <topology evidence="1">Multi-pass membrane protein</topology>
    </subcellularLocation>
</comment>
<dbReference type="GO" id="GO:0005886">
    <property type="term" value="C:plasma membrane"/>
    <property type="evidence" value="ECO:0007669"/>
    <property type="project" value="UniProtKB-SubCell"/>
</dbReference>
<dbReference type="PANTHER" id="PTHR30250">
    <property type="entry name" value="PST FAMILY PREDICTED COLANIC ACID TRANSPORTER"/>
    <property type="match status" value="1"/>
</dbReference>
<accession>A0A919W4Z0</accession>
<dbReference type="InterPro" id="IPR050833">
    <property type="entry name" value="Poly_Biosynth_Transport"/>
</dbReference>
<feature type="transmembrane region" description="Helical" evidence="6">
    <location>
        <begin position="23"/>
        <end position="43"/>
    </location>
</feature>
<dbReference type="EMBL" id="BOQN01000052">
    <property type="protein sequence ID" value="GIM92255.1"/>
    <property type="molecule type" value="Genomic_DNA"/>
</dbReference>
<feature type="transmembrane region" description="Helical" evidence="6">
    <location>
        <begin position="256"/>
        <end position="279"/>
    </location>
</feature>
<gene>
    <name evidence="7" type="ORF">Ato02nite_040480</name>
</gene>
<keyword evidence="3 6" id="KW-0812">Transmembrane</keyword>
<dbReference type="AlphaFoldDB" id="A0A919W4Z0"/>
<evidence type="ECO:0000256" key="6">
    <source>
        <dbReference type="SAM" id="Phobius"/>
    </source>
</evidence>
<feature type="transmembrane region" description="Helical" evidence="6">
    <location>
        <begin position="402"/>
        <end position="425"/>
    </location>
</feature>
<keyword evidence="8" id="KW-1185">Reference proteome</keyword>
<comment type="caution">
    <text evidence="7">The sequence shown here is derived from an EMBL/GenBank/DDBJ whole genome shotgun (WGS) entry which is preliminary data.</text>
</comment>
<dbReference type="Proteomes" id="UP000677082">
    <property type="component" value="Unassembled WGS sequence"/>
</dbReference>
<feature type="transmembrane region" description="Helical" evidence="6">
    <location>
        <begin position="49"/>
        <end position="70"/>
    </location>
</feature>
<proteinExistence type="predicted"/>
<feature type="transmembrane region" description="Helical" evidence="6">
    <location>
        <begin position="373"/>
        <end position="396"/>
    </location>
</feature>
<evidence type="ECO:0008006" key="9">
    <source>
        <dbReference type="Google" id="ProtNLM"/>
    </source>
</evidence>
<protein>
    <recommendedName>
        <fullName evidence="9">Polysaccharide biosynthesis protein</fullName>
    </recommendedName>
</protein>
<dbReference type="PANTHER" id="PTHR30250:SF11">
    <property type="entry name" value="O-ANTIGEN TRANSPORTER-RELATED"/>
    <property type="match status" value="1"/>
</dbReference>
<evidence type="ECO:0000256" key="2">
    <source>
        <dbReference type="ARBA" id="ARBA00022475"/>
    </source>
</evidence>
<evidence type="ECO:0000256" key="4">
    <source>
        <dbReference type="ARBA" id="ARBA00022989"/>
    </source>
</evidence>
<sequence>MPAIRLLARVPAKVRRDYLATSIAHWLTLASGLLLFHLVAGRAGVAGFAYYQIARGAVSTVQPLALFGLVQALHRYLPRAGRKVRVLARQAFILELAALNVVGLLTLVLADDLGRLFHIGGGEEVRAVMVLTAGNCLLTVAVAALRGSGRVRRSNFTSLCGYGILPLIAFVVTTRIDVFLILQGASMAALAWWGIAEAGPRDAEHLPAGPRPAPPLRTLVRYGLRRTPGDIALPGLFAFPTFYVAGTSHSAAEAGYIGFTTSAITLICSVFGMLSPVLLPRLSGHAHAAEATGRGFGAELARGLRLLPFAAAGVAALISLMLVVAAAPVLRWFLGEEFRGGDDVIRFGVPVAIPLAMFYAARPTIDALRSAPVTTWLLVGCLAAEVGITVGAGLLLPAWPAALAGFGAAAVVLAVCSYVALLHAIPSPARKSAP</sequence>
<evidence type="ECO:0000313" key="7">
    <source>
        <dbReference type="EMBL" id="GIM92255.1"/>
    </source>
</evidence>
<feature type="transmembrane region" description="Helical" evidence="6">
    <location>
        <begin position="306"/>
        <end position="332"/>
    </location>
</feature>
<feature type="transmembrane region" description="Helical" evidence="6">
    <location>
        <begin position="91"/>
        <end position="110"/>
    </location>
</feature>
<evidence type="ECO:0000256" key="1">
    <source>
        <dbReference type="ARBA" id="ARBA00004651"/>
    </source>
</evidence>
<evidence type="ECO:0000313" key="8">
    <source>
        <dbReference type="Proteomes" id="UP000677082"/>
    </source>
</evidence>
<feature type="transmembrane region" description="Helical" evidence="6">
    <location>
        <begin position="125"/>
        <end position="144"/>
    </location>
</feature>
<name>A0A919W4Z0_9ACTN</name>
<keyword evidence="2" id="KW-1003">Cell membrane</keyword>
<keyword evidence="5 6" id="KW-0472">Membrane</keyword>
<reference evidence="7 8" key="1">
    <citation type="submission" date="2021-03" db="EMBL/GenBank/DDBJ databases">
        <title>Whole genome shotgun sequence of Actinoplanes toevensis NBRC 105298.</title>
        <authorList>
            <person name="Komaki H."/>
            <person name="Tamura T."/>
        </authorList>
    </citation>
    <scope>NUCLEOTIDE SEQUENCE [LARGE SCALE GENOMIC DNA]</scope>
    <source>
        <strain evidence="7 8">NBRC 105298</strain>
    </source>
</reference>